<evidence type="ECO:0000313" key="2">
    <source>
        <dbReference type="Proteomes" id="UP000198211"/>
    </source>
</evidence>
<protein>
    <submittedName>
        <fullName evidence="1">Uncharacterized protein</fullName>
    </submittedName>
</protein>
<keyword evidence="2" id="KW-1185">Reference proteome</keyword>
<dbReference type="AlphaFoldDB" id="A0A225VKG5"/>
<accession>A0A225VKG5</accession>
<evidence type="ECO:0000313" key="1">
    <source>
        <dbReference type="EMBL" id="OWZ05825.1"/>
    </source>
</evidence>
<gene>
    <name evidence="1" type="ORF">PHMEG_00022016</name>
</gene>
<dbReference type="OrthoDB" id="123143at2759"/>
<dbReference type="Proteomes" id="UP000198211">
    <property type="component" value="Unassembled WGS sequence"/>
</dbReference>
<proteinExistence type="predicted"/>
<comment type="caution">
    <text evidence="1">The sequence shown here is derived from an EMBL/GenBank/DDBJ whole genome shotgun (WGS) entry which is preliminary data.</text>
</comment>
<reference evidence="2" key="1">
    <citation type="submission" date="2017-03" db="EMBL/GenBank/DDBJ databases">
        <title>Phytopthora megakarya and P. palmivora, two closely related causual agents of cacao black pod achieved similar genome size and gene model numbers by different mechanisms.</title>
        <authorList>
            <person name="Ali S."/>
            <person name="Shao J."/>
            <person name="Larry D.J."/>
            <person name="Kronmiller B."/>
            <person name="Shen D."/>
            <person name="Strem M.D."/>
            <person name="Melnick R.L."/>
            <person name="Guiltinan M.J."/>
            <person name="Tyler B.M."/>
            <person name="Meinhardt L.W."/>
            <person name="Bailey B.A."/>
        </authorList>
    </citation>
    <scope>NUCLEOTIDE SEQUENCE [LARGE SCALE GENOMIC DNA]</scope>
    <source>
        <strain evidence="2">zdho120</strain>
    </source>
</reference>
<sequence length="82" mass="9072">MTMKVLWSHLMTEKHGGYGSRSWIVCKLPEWQIVIAACAYLEKTTVNIAEYSGMNHGVIAALEHSAEDLVIIGTRGSQTSNH</sequence>
<dbReference type="EMBL" id="NBNE01004237">
    <property type="protein sequence ID" value="OWZ05825.1"/>
    <property type="molecule type" value="Genomic_DNA"/>
</dbReference>
<name>A0A225VKG5_9STRA</name>
<organism evidence="1 2">
    <name type="scientific">Phytophthora megakarya</name>
    <dbReference type="NCBI Taxonomy" id="4795"/>
    <lineage>
        <taxon>Eukaryota</taxon>
        <taxon>Sar</taxon>
        <taxon>Stramenopiles</taxon>
        <taxon>Oomycota</taxon>
        <taxon>Peronosporomycetes</taxon>
        <taxon>Peronosporales</taxon>
        <taxon>Peronosporaceae</taxon>
        <taxon>Phytophthora</taxon>
    </lineage>
</organism>